<organism evidence="1 2">
    <name type="scientific">Trifolium pratense</name>
    <name type="common">Red clover</name>
    <dbReference type="NCBI Taxonomy" id="57577"/>
    <lineage>
        <taxon>Eukaryota</taxon>
        <taxon>Viridiplantae</taxon>
        <taxon>Streptophyta</taxon>
        <taxon>Embryophyta</taxon>
        <taxon>Tracheophyta</taxon>
        <taxon>Spermatophyta</taxon>
        <taxon>Magnoliopsida</taxon>
        <taxon>eudicotyledons</taxon>
        <taxon>Gunneridae</taxon>
        <taxon>Pentapetalae</taxon>
        <taxon>rosids</taxon>
        <taxon>fabids</taxon>
        <taxon>Fabales</taxon>
        <taxon>Fabaceae</taxon>
        <taxon>Papilionoideae</taxon>
        <taxon>50 kb inversion clade</taxon>
        <taxon>NPAAA clade</taxon>
        <taxon>Hologalegina</taxon>
        <taxon>IRL clade</taxon>
        <taxon>Trifolieae</taxon>
        <taxon>Trifolium</taxon>
    </lineage>
</organism>
<name>A0ACB0LJX2_TRIPR</name>
<protein>
    <submittedName>
        <fullName evidence="1">Uncharacterized protein</fullName>
    </submittedName>
</protein>
<evidence type="ECO:0000313" key="2">
    <source>
        <dbReference type="Proteomes" id="UP001177021"/>
    </source>
</evidence>
<gene>
    <name evidence="1" type="ORF">MILVUS5_LOCUS33963</name>
</gene>
<sequence>MSLVADFQPSFNPNTKTVLDRNVADFQPSFWRDYFVQYASESMELDQNMLAQIEPLKKYVRDMLVLKTDNLMTKVHLIDSIFRLGLSYHFENEIEEVFQHEIHNNYVQNGEIITFEEDDLNSLAVLFRLLRQQGFHVSPNVFKKFKDEEGNFSERLLIGNVEGMLSLYEATHLMVHGEDILEEALSFTTTHLESVAKLSHSLAIQVKRSLRQTVHKNMPRLEARSYISIYEQDPSHNENLLILAKLDFNMLQRLHQIEFGNVSKWWKDLDVCNKLPFVRDRIVECCVWGLAVYFEPQYSSGRVLMAKLIMIMTAIDDAYDAYGTIDELELFTEAIERWDISCLDKLPDYMQILYKIFFDFYEGIEQQMKNDGRLYVLKYYKKEFKKFIQGYITEARWLNKKYQPTLEEYFRLAIESGGYVLMTTTCYIGMGDIATEDIFKWISNEPKIDNAAMVLARIMDDIASNEFEHERDHIPSFLECYMKQYNVSRETALQEGQRRIYDAWKDINNECLRPTEVPMPILTRIINLSRFMDVVYKDKDNFTDPKGEMKSFIKAMLVEPVPI</sequence>
<reference evidence="1" key="1">
    <citation type="submission" date="2023-10" db="EMBL/GenBank/DDBJ databases">
        <authorList>
            <person name="Rodriguez Cubillos JULIANA M."/>
            <person name="De Vega J."/>
        </authorList>
    </citation>
    <scope>NUCLEOTIDE SEQUENCE</scope>
</reference>
<keyword evidence="2" id="KW-1185">Reference proteome</keyword>
<comment type="caution">
    <text evidence="1">The sequence shown here is derived from an EMBL/GenBank/DDBJ whole genome shotgun (WGS) entry which is preliminary data.</text>
</comment>
<evidence type="ECO:0000313" key="1">
    <source>
        <dbReference type="EMBL" id="CAJ2669825.1"/>
    </source>
</evidence>
<dbReference type="EMBL" id="CASHSV030000615">
    <property type="protein sequence ID" value="CAJ2669825.1"/>
    <property type="molecule type" value="Genomic_DNA"/>
</dbReference>
<dbReference type="Proteomes" id="UP001177021">
    <property type="component" value="Unassembled WGS sequence"/>
</dbReference>
<proteinExistence type="predicted"/>
<accession>A0ACB0LJX2</accession>